<feature type="compositionally biased region" description="Polar residues" evidence="1">
    <location>
        <begin position="492"/>
        <end position="507"/>
    </location>
</feature>
<feature type="compositionally biased region" description="Polar residues" evidence="1">
    <location>
        <begin position="540"/>
        <end position="569"/>
    </location>
</feature>
<dbReference type="KEGG" id="gla:GL50803_00102022"/>
<feature type="region of interest" description="Disordered" evidence="1">
    <location>
        <begin position="438"/>
        <end position="463"/>
    </location>
</feature>
<evidence type="ECO:0000313" key="2">
    <source>
        <dbReference type="EMBL" id="KAE8306115.1"/>
    </source>
</evidence>
<dbReference type="AlphaFoldDB" id="A8B9J0"/>
<feature type="region of interest" description="Disordered" evidence="1">
    <location>
        <begin position="621"/>
        <end position="678"/>
    </location>
</feature>
<gene>
    <name evidence="2" type="ORF">GL50803_00102022</name>
</gene>
<organism evidence="2 3">
    <name type="scientific">Giardia intestinalis (strain ATCC 50803 / WB clone C6)</name>
    <name type="common">Giardia lamblia</name>
    <dbReference type="NCBI Taxonomy" id="184922"/>
    <lineage>
        <taxon>Eukaryota</taxon>
        <taxon>Metamonada</taxon>
        <taxon>Diplomonadida</taxon>
        <taxon>Hexamitidae</taxon>
        <taxon>Giardiinae</taxon>
        <taxon>Giardia</taxon>
    </lineage>
</organism>
<evidence type="ECO:0000256" key="1">
    <source>
        <dbReference type="SAM" id="MobiDB-lite"/>
    </source>
</evidence>
<protein>
    <submittedName>
        <fullName evidence="2">Uncharacterized protein</fullName>
    </submittedName>
</protein>
<sequence length="959" mass="107209">MYVRPHNHDGGSHQGSSINGDGRSSKTTFQYGNISHTDRNLRYYLTMIMKRQKLYGKLDKELIRLILRDGPQAESQNMSLIIKTLWNEIGIQLAEREVTAQYIRSSSAAKRAYAERLAWFLLLRTRFIGLLSARDQYVRRIRSMVNSGGILRRSFITSFDEIRLITLALIEICLKIYICTGKRHEPYKLGFDAPRGQDILGAILAEELFNPDIMTYISEKYIDRPDLIEKFVITATDRSTIPDDNTMNKTLNLSDLSPPPRTMASPSQNPRDKLVDSYHIHDIYELDLSSHDSRAEKTVAMLLNVSATLTQLLELPCTMESLASLMFLTGARPANIQSHVGSDLIQVFGNLMPGALVDPARYIEASPDQTIDALLEYFSGHKRLTRYLMPYPHTSEFVRRRAASLDQYFVFSLLIFDKFRHNAEAECQRRMSDAHAAISPLDKYPKSRSSSRQHKSVYSRAISAHKKENSLQVQNMLNNELFYSQNHDVHSTQSSFISPSINAQQQPKRAASSCKPRTKQPAKSSHRSRAPLRTQDTESRSVSTRVSKQYTPQLGTQNKPRSTTRSASTAKKPARSGSTQSGKAGKRKLLEARRPSAVIAGEYVGTSNAYVVHPPPKYYPMSTSRSGSPSLKGESPTTKNLKLDEISPTRKSVQHMSLEEDQHADASSKDVQDHNTNDTPDAHCIDKTPGLTNSLVSDHIFPDCAQTPSEECAQQTPAVGSVVHNAEPFHNGEDLQDHLDVEPQKLAVTDFQPAKEYEANTVDYVASSIQESADGADSLQVHNLEIYPDNLQDLAPQDLMEADAPEETYEVPADFESTDEQPLELQCDAKASSEQEYDLNDFAQEAPGSLDIAVESEENVFDEIGEPAEEAIVEDGRLRHTEMNVNVVIDGRPVSRGIGRSVTRAQPVRNQDQTVSPPEKTDKEEEQYQDDFSDGNDDAPGVSLGLNDTGADFDDFEAF</sequence>
<dbReference type="GeneID" id="5701407"/>
<dbReference type="Proteomes" id="UP000001548">
    <property type="component" value="Unassembled WGS sequence"/>
</dbReference>
<feature type="compositionally biased region" description="Basic residues" evidence="1">
    <location>
        <begin position="516"/>
        <end position="530"/>
    </location>
</feature>
<dbReference type="OMA" id="LWNEIGI"/>
<accession>A8B9J0</accession>
<feature type="compositionally biased region" description="Basic and acidic residues" evidence="1">
    <location>
        <begin position="1"/>
        <end position="11"/>
    </location>
</feature>
<feature type="region of interest" description="Disordered" evidence="1">
    <location>
        <begin position="898"/>
        <end position="959"/>
    </location>
</feature>
<dbReference type="VEuPathDB" id="GiardiaDB:GL50803_102022"/>
<feature type="compositionally biased region" description="Basic and acidic residues" evidence="1">
    <location>
        <begin position="657"/>
        <end position="678"/>
    </location>
</feature>
<dbReference type="RefSeq" id="XP_001708496.1">
    <property type="nucleotide sequence ID" value="XM_001708444.1"/>
</dbReference>
<proteinExistence type="predicted"/>
<feature type="compositionally biased region" description="Acidic residues" evidence="1">
    <location>
        <begin position="924"/>
        <end position="937"/>
    </location>
</feature>
<feature type="region of interest" description="Disordered" evidence="1">
    <location>
        <begin position="244"/>
        <end position="271"/>
    </location>
</feature>
<keyword evidence="3" id="KW-1185">Reference proteome</keyword>
<evidence type="ECO:0000313" key="3">
    <source>
        <dbReference type="Proteomes" id="UP000001548"/>
    </source>
</evidence>
<feature type="region of interest" description="Disordered" evidence="1">
    <location>
        <begin position="1"/>
        <end position="24"/>
    </location>
</feature>
<dbReference type="HOGENOM" id="CLU_308073_0_0_1"/>
<reference evidence="2 3" key="1">
    <citation type="journal article" date="2007" name="Science">
        <title>Genomic minimalism in the early diverging intestinal parasite Giardia lamblia.</title>
        <authorList>
            <person name="Morrison H.G."/>
            <person name="McArthur A.G."/>
            <person name="Gillin F.D."/>
            <person name="Aley S.B."/>
            <person name="Adam R.D."/>
            <person name="Olsen G.J."/>
            <person name="Best A.A."/>
            <person name="Cande W.Z."/>
            <person name="Chen F."/>
            <person name="Cipriano M.J."/>
            <person name="Davids B.J."/>
            <person name="Dawson S.C."/>
            <person name="Elmendorf H.G."/>
            <person name="Hehl A.B."/>
            <person name="Holder M.E."/>
            <person name="Huse S.M."/>
            <person name="Kim U.U."/>
            <person name="Lasek-Nesselquist E."/>
            <person name="Manning G."/>
            <person name="Nigam A."/>
            <person name="Nixon J.E."/>
            <person name="Palm D."/>
            <person name="Passamaneck N.E."/>
            <person name="Prabhu A."/>
            <person name="Reich C.I."/>
            <person name="Reiner D.S."/>
            <person name="Samuelson J."/>
            <person name="Svard S.G."/>
            <person name="Sogin M.L."/>
        </authorList>
    </citation>
    <scope>NUCLEOTIDE SEQUENCE [LARGE SCALE GENOMIC DNA]</scope>
    <source>
        <strain evidence="2 3">WB C6</strain>
    </source>
</reference>
<name>A8B9J0_GIAIC</name>
<comment type="caution">
    <text evidence="2">The sequence shown here is derived from an EMBL/GenBank/DDBJ whole genome shotgun (WGS) entry which is preliminary data.</text>
</comment>
<feature type="compositionally biased region" description="Polar residues" evidence="1">
    <location>
        <begin position="621"/>
        <end position="640"/>
    </location>
</feature>
<dbReference type="EMBL" id="AACB03000001">
    <property type="protein sequence ID" value="KAE8306115.1"/>
    <property type="molecule type" value="Genomic_DNA"/>
</dbReference>
<feature type="region of interest" description="Disordered" evidence="1">
    <location>
        <begin position="492"/>
        <end position="590"/>
    </location>
</feature>
<feature type="compositionally biased region" description="Polar residues" evidence="1">
    <location>
        <begin position="244"/>
        <end position="255"/>
    </location>
</feature>